<dbReference type="PROSITE" id="PS00018">
    <property type="entry name" value="EF_HAND_1"/>
    <property type="match status" value="1"/>
</dbReference>
<name>A0A1F4UQP4_UNCKA</name>
<comment type="caution">
    <text evidence="1">The sequence shown here is derived from an EMBL/GenBank/DDBJ whole genome shotgun (WGS) entry which is preliminary data.</text>
</comment>
<dbReference type="Proteomes" id="UP000176608">
    <property type="component" value="Unassembled WGS sequence"/>
</dbReference>
<dbReference type="STRING" id="1802617.A2886_01140"/>
<evidence type="ECO:0008006" key="3">
    <source>
        <dbReference type="Google" id="ProtNLM"/>
    </source>
</evidence>
<protein>
    <recommendedName>
        <fullName evidence="3">EF-hand domain-containing protein</fullName>
    </recommendedName>
</protein>
<reference evidence="1 2" key="1">
    <citation type="journal article" date="2016" name="Nat. Commun.">
        <title>Thousands of microbial genomes shed light on interconnected biogeochemical processes in an aquifer system.</title>
        <authorList>
            <person name="Anantharaman K."/>
            <person name="Brown C.T."/>
            <person name="Hug L.A."/>
            <person name="Sharon I."/>
            <person name="Castelle C.J."/>
            <person name="Probst A.J."/>
            <person name="Thomas B.C."/>
            <person name="Singh A."/>
            <person name="Wilkins M.J."/>
            <person name="Karaoz U."/>
            <person name="Brodie E.L."/>
            <person name="Williams K.H."/>
            <person name="Hubbard S.S."/>
            <person name="Banfield J.F."/>
        </authorList>
    </citation>
    <scope>NUCLEOTIDE SEQUENCE [LARGE SCALE GENOMIC DNA]</scope>
</reference>
<evidence type="ECO:0000313" key="2">
    <source>
        <dbReference type="Proteomes" id="UP000176608"/>
    </source>
</evidence>
<sequence>MLAGVAYAAFADKAEILGTSVSVGSADIKLLNDLAGGVEAGNLVDSKNGPFFENIYSGWTQDYLVKIFNNGTSGLRLTSNADYQTANDPEDLRSIIYVEPFSWIDSNGNGNVDSGELGVSYSRKTIVKWKTEGFDLGTLTTGGINSYVLRFSADSISETKQGASGVFDFAFDAVEE</sequence>
<organism evidence="1 2">
    <name type="scientific">candidate division WWE3 bacterium RIFCSPHIGHO2_01_FULL_42_13</name>
    <dbReference type="NCBI Taxonomy" id="1802617"/>
    <lineage>
        <taxon>Bacteria</taxon>
        <taxon>Katanobacteria</taxon>
    </lineage>
</organism>
<dbReference type="AlphaFoldDB" id="A0A1F4UQP4"/>
<proteinExistence type="predicted"/>
<gene>
    <name evidence="1" type="ORF">A2886_01140</name>
</gene>
<evidence type="ECO:0000313" key="1">
    <source>
        <dbReference type="EMBL" id="OGC47236.1"/>
    </source>
</evidence>
<dbReference type="EMBL" id="MEVA01000016">
    <property type="protein sequence ID" value="OGC47236.1"/>
    <property type="molecule type" value="Genomic_DNA"/>
</dbReference>
<accession>A0A1F4UQP4</accession>
<dbReference type="InterPro" id="IPR018247">
    <property type="entry name" value="EF_Hand_1_Ca_BS"/>
</dbReference>